<evidence type="ECO:0000313" key="3">
    <source>
        <dbReference type="Proteomes" id="UP000245678"/>
    </source>
</evidence>
<dbReference type="AlphaFoldDB" id="A0A316HY90"/>
<sequence length="220" mass="24612">MENNEPSQLKAPLMNKEDLALFYKKRLPALIKTLFTKPVEGTRQLFENTGDDAYKNSMMLILSVMVLYLITPYFLAGSELRELVTFSVLIKACLIAGLFMVLVSLLSFGIKMFGGKPVFKKELLTGAYCGIGLVLMLLVVVLAKLFIGELSLYDLMSPAGMIGKMQYLFLLNLYVLLFMVNIFQQSLRAGGVSEAGSWYLAPLSVLLCFYLTFKISSIFF</sequence>
<feature type="transmembrane region" description="Helical" evidence="1">
    <location>
        <begin position="58"/>
        <end position="76"/>
    </location>
</feature>
<feature type="transmembrane region" description="Helical" evidence="1">
    <location>
        <begin position="125"/>
        <end position="147"/>
    </location>
</feature>
<proteinExistence type="predicted"/>
<evidence type="ECO:0000256" key="1">
    <source>
        <dbReference type="SAM" id="Phobius"/>
    </source>
</evidence>
<keyword evidence="3" id="KW-1185">Reference proteome</keyword>
<feature type="transmembrane region" description="Helical" evidence="1">
    <location>
        <begin position="167"/>
        <end position="184"/>
    </location>
</feature>
<keyword evidence="1" id="KW-0812">Transmembrane</keyword>
<keyword evidence="1" id="KW-0472">Membrane</keyword>
<evidence type="ECO:0000313" key="2">
    <source>
        <dbReference type="EMBL" id="PWK80022.1"/>
    </source>
</evidence>
<organism evidence="2 3">
    <name type="scientific">Mucilaginibacter oryzae</name>
    <dbReference type="NCBI Taxonomy" id="468058"/>
    <lineage>
        <taxon>Bacteria</taxon>
        <taxon>Pseudomonadati</taxon>
        <taxon>Bacteroidota</taxon>
        <taxon>Sphingobacteriia</taxon>
        <taxon>Sphingobacteriales</taxon>
        <taxon>Sphingobacteriaceae</taxon>
        <taxon>Mucilaginibacter</taxon>
    </lineage>
</organism>
<name>A0A316HY90_9SPHI</name>
<dbReference type="EMBL" id="QGHA01000001">
    <property type="protein sequence ID" value="PWK80022.1"/>
    <property type="molecule type" value="Genomic_DNA"/>
</dbReference>
<dbReference type="Proteomes" id="UP000245678">
    <property type="component" value="Unassembled WGS sequence"/>
</dbReference>
<keyword evidence="1" id="KW-1133">Transmembrane helix</keyword>
<comment type="caution">
    <text evidence="2">The sequence shown here is derived from an EMBL/GenBank/DDBJ whole genome shotgun (WGS) entry which is preliminary data.</text>
</comment>
<feature type="transmembrane region" description="Helical" evidence="1">
    <location>
        <begin position="88"/>
        <end position="113"/>
    </location>
</feature>
<reference evidence="2 3" key="1">
    <citation type="submission" date="2018-05" db="EMBL/GenBank/DDBJ databases">
        <title>Genomic Encyclopedia of Archaeal and Bacterial Type Strains, Phase II (KMG-II): from individual species to whole genera.</title>
        <authorList>
            <person name="Goeker M."/>
        </authorList>
    </citation>
    <scope>NUCLEOTIDE SEQUENCE [LARGE SCALE GENOMIC DNA]</scope>
    <source>
        <strain evidence="2 3">DSM 19975</strain>
    </source>
</reference>
<protein>
    <recommendedName>
        <fullName evidence="4">Yip1-like protein</fullName>
    </recommendedName>
</protein>
<dbReference type="RefSeq" id="WP_109606064.1">
    <property type="nucleotide sequence ID" value="NZ_QGHA01000001.1"/>
</dbReference>
<gene>
    <name evidence="2" type="ORF">LX99_00486</name>
</gene>
<evidence type="ECO:0008006" key="4">
    <source>
        <dbReference type="Google" id="ProtNLM"/>
    </source>
</evidence>
<accession>A0A316HY90</accession>
<feature type="transmembrane region" description="Helical" evidence="1">
    <location>
        <begin position="196"/>
        <end position="213"/>
    </location>
</feature>